<dbReference type="AlphaFoldDB" id="A0A8X6NU30"/>
<accession>A0A8X6NU30</accession>
<feature type="domain" description="TIL" evidence="4">
    <location>
        <begin position="202"/>
        <end position="261"/>
    </location>
</feature>
<comment type="caution">
    <text evidence="5">The sequence shown here is derived from an EMBL/GenBank/DDBJ whole genome shotgun (WGS) entry which is preliminary data.</text>
</comment>
<keyword evidence="1" id="KW-0646">Protease inhibitor</keyword>
<protein>
    <submittedName>
        <fullName evidence="5">Zonadhesin</fullName>
    </submittedName>
</protein>
<dbReference type="GO" id="GO:0030414">
    <property type="term" value="F:peptidase inhibitor activity"/>
    <property type="evidence" value="ECO:0007669"/>
    <property type="project" value="UniProtKB-KW"/>
</dbReference>
<evidence type="ECO:0000313" key="5">
    <source>
        <dbReference type="EMBL" id="GFT32287.1"/>
    </source>
</evidence>
<evidence type="ECO:0000313" key="6">
    <source>
        <dbReference type="Proteomes" id="UP000887013"/>
    </source>
</evidence>
<organism evidence="5 6">
    <name type="scientific">Nephila pilipes</name>
    <name type="common">Giant wood spider</name>
    <name type="synonym">Nephila maculata</name>
    <dbReference type="NCBI Taxonomy" id="299642"/>
    <lineage>
        <taxon>Eukaryota</taxon>
        <taxon>Metazoa</taxon>
        <taxon>Ecdysozoa</taxon>
        <taxon>Arthropoda</taxon>
        <taxon>Chelicerata</taxon>
        <taxon>Arachnida</taxon>
        <taxon>Araneae</taxon>
        <taxon>Araneomorphae</taxon>
        <taxon>Entelegynae</taxon>
        <taxon>Araneoidea</taxon>
        <taxon>Nephilidae</taxon>
        <taxon>Nephila</taxon>
    </lineage>
</organism>
<feature type="compositionally biased region" description="Basic and acidic residues" evidence="3">
    <location>
        <begin position="37"/>
        <end position="54"/>
    </location>
</feature>
<dbReference type="InterPro" id="IPR002919">
    <property type="entry name" value="TIL_dom"/>
</dbReference>
<feature type="region of interest" description="Disordered" evidence="3">
    <location>
        <begin position="33"/>
        <end position="54"/>
    </location>
</feature>
<dbReference type="PANTHER" id="PTHR23259:SF82">
    <property type="entry name" value="SERINE PROTEASE INHIBITOR 1 PROTEIN"/>
    <property type="match status" value="1"/>
</dbReference>
<dbReference type="PANTHER" id="PTHR23259">
    <property type="entry name" value="RIDDLE"/>
    <property type="match status" value="1"/>
</dbReference>
<keyword evidence="6" id="KW-1185">Reference proteome</keyword>
<dbReference type="InterPro" id="IPR036084">
    <property type="entry name" value="Ser_inhib-like_sf"/>
</dbReference>
<evidence type="ECO:0000259" key="4">
    <source>
        <dbReference type="Pfam" id="PF01826"/>
    </source>
</evidence>
<feature type="domain" description="TIL" evidence="4">
    <location>
        <begin position="129"/>
        <end position="183"/>
    </location>
</feature>
<evidence type="ECO:0000256" key="3">
    <source>
        <dbReference type="SAM" id="MobiDB-lite"/>
    </source>
</evidence>
<dbReference type="Proteomes" id="UP000887013">
    <property type="component" value="Unassembled WGS sequence"/>
</dbReference>
<name>A0A8X6NU30_NEPPI</name>
<sequence length="289" mass="32511">MPTALAKGSDGRMLSLCSSSAIKSDWEATEFTFHPTQHADNEPDSITRRPEFSAEPKKNCSSNEKYTECYALCQYNCDNYDEPYRCNPACIWGCICESGYVRGPNKTCIRKEECPSKPEQAEVKDHKKCPTKEHWNRCEAHCQKNCSNYNDKIDCPPKCESGCVCNDGFVRGADGTCILPYECYKKAESDANSSLLPNSIICGTGQRLDVCPSTCPVTCDNYIPGERKRKKCYPLICVPGCVCNDDLVEKSKGECIKPNKCPNKSEYIFVELFYYLTCFSLCTSYSIKH</sequence>
<reference evidence="5" key="1">
    <citation type="submission" date="2020-08" db="EMBL/GenBank/DDBJ databases">
        <title>Multicomponent nature underlies the extraordinary mechanical properties of spider dragline silk.</title>
        <authorList>
            <person name="Kono N."/>
            <person name="Nakamura H."/>
            <person name="Mori M."/>
            <person name="Yoshida Y."/>
            <person name="Ohtoshi R."/>
            <person name="Malay A.D."/>
            <person name="Moran D.A.P."/>
            <person name="Tomita M."/>
            <person name="Numata K."/>
            <person name="Arakawa K."/>
        </authorList>
    </citation>
    <scope>NUCLEOTIDE SEQUENCE</scope>
</reference>
<proteinExistence type="predicted"/>
<dbReference type="SUPFAM" id="SSF57567">
    <property type="entry name" value="Serine protease inhibitors"/>
    <property type="match status" value="3"/>
</dbReference>
<evidence type="ECO:0000256" key="1">
    <source>
        <dbReference type="ARBA" id="ARBA00022690"/>
    </source>
</evidence>
<keyword evidence="2" id="KW-1015">Disulfide bond</keyword>
<feature type="domain" description="TIL" evidence="4">
    <location>
        <begin position="60"/>
        <end position="114"/>
    </location>
</feature>
<gene>
    <name evidence="5" type="ORF">NPIL_132511</name>
</gene>
<dbReference type="InterPro" id="IPR051368">
    <property type="entry name" value="SerProtInhib-TIL_Domain"/>
</dbReference>
<dbReference type="OrthoDB" id="6425171at2759"/>
<dbReference type="CDD" id="cd19941">
    <property type="entry name" value="TIL"/>
    <property type="match status" value="3"/>
</dbReference>
<dbReference type="EMBL" id="BMAW01061663">
    <property type="protein sequence ID" value="GFT32287.1"/>
    <property type="molecule type" value="Genomic_DNA"/>
</dbReference>
<dbReference type="Gene3D" id="2.10.25.10">
    <property type="entry name" value="Laminin"/>
    <property type="match status" value="3"/>
</dbReference>
<evidence type="ECO:0000256" key="2">
    <source>
        <dbReference type="ARBA" id="ARBA00023157"/>
    </source>
</evidence>
<dbReference type="Pfam" id="PF01826">
    <property type="entry name" value="TIL"/>
    <property type="match status" value="3"/>
</dbReference>